<protein>
    <submittedName>
        <fullName evidence="1">Uncharacterized protein</fullName>
    </submittedName>
</protein>
<dbReference type="GeneID" id="95801589"/>
<accession>A0A1C5G6F9</accession>
<evidence type="ECO:0000313" key="1">
    <source>
        <dbReference type="EMBL" id="SCG15513.1"/>
    </source>
</evidence>
<name>A0A1C5G6F9_MICEH</name>
<evidence type="ECO:0000313" key="2">
    <source>
        <dbReference type="Proteomes" id="UP000198251"/>
    </source>
</evidence>
<keyword evidence="2" id="KW-1185">Reference proteome</keyword>
<organism evidence="1 2">
    <name type="scientific">Micromonospora echinofusca</name>
    <dbReference type="NCBI Taxonomy" id="47858"/>
    <lineage>
        <taxon>Bacteria</taxon>
        <taxon>Bacillati</taxon>
        <taxon>Actinomycetota</taxon>
        <taxon>Actinomycetes</taxon>
        <taxon>Micromonosporales</taxon>
        <taxon>Micromonosporaceae</taxon>
        <taxon>Micromonospora</taxon>
    </lineage>
</organism>
<sequence>MNRWEIILGIVFGLLVNEVTDISPWLAQKLARWSAYRWTTDPEMAAAYAEEWAALIDDRPGKLLKLLTALRFTLGAAGRAAPRAGIRAIRAVRRRTQLRAYAEKFLRLDEADKAARRLVTTDTPILVSTDAWDSYDLKADGLLVEVKDWQPDTVLPPRNVHKARAYKRRPMPRPR</sequence>
<dbReference type="AlphaFoldDB" id="A0A1C5G6F9"/>
<dbReference type="Proteomes" id="UP000198251">
    <property type="component" value="Chromosome I"/>
</dbReference>
<reference evidence="1" key="1">
    <citation type="submission" date="2016-06" db="EMBL/GenBank/DDBJ databases">
        <authorList>
            <person name="Kjaerup R.B."/>
            <person name="Dalgaard T.S."/>
            <person name="Juul-Madsen H.R."/>
        </authorList>
    </citation>
    <scope>NUCLEOTIDE SEQUENCE [LARGE SCALE GENOMIC DNA]</scope>
    <source>
        <strain evidence="1">DSM 43913</strain>
    </source>
</reference>
<proteinExistence type="predicted"/>
<gene>
    <name evidence="1" type="ORF">GA0070610_1747</name>
</gene>
<dbReference type="RefSeq" id="WP_088999531.1">
    <property type="nucleotide sequence ID" value="NZ_LT607733.1"/>
</dbReference>
<dbReference type="EMBL" id="LT607733">
    <property type="protein sequence ID" value="SCG15513.1"/>
    <property type="molecule type" value="Genomic_DNA"/>
</dbReference>